<protein>
    <submittedName>
        <fullName evidence="1">Nif11 domain/cupin domain protein</fullName>
    </submittedName>
</protein>
<dbReference type="SUPFAM" id="SSF51182">
    <property type="entry name" value="RmlC-like cupins"/>
    <property type="match status" value="1"/>
</dbReference>
<dbReference type="InterPro" id="IPR011051">
    <property type="entry name" value="RmlC_Cupin_sf"/>
</dbReference>
<dbReference type="EMBL" id="JEMY01000008">
    <property type="protein sequence ID" value="EXI90296.1"/>
    <property type="molecule type" value="Genomic_DNA"/>
</dbReference>
<gene>
    <name evidence="1" type="ORF">AW11_00999</name>
</gene>
<keyword evidence="2" id="KW-1185">Reference proteome</keyword>
<comment type="caution">
    <text evidence="1">The sequence shown here is derived from an EMBL/GenBank/DDBJ whole genome shotgun (WGS) entry which is preliminary data.</text>
</comment>
<dbReference type="PATRIC" id="fig|1454004.3.peg.1049"/>
<sequence length="112" mass="12563">MKNIFAELPPDSAPDEQFLELLARPGLRIERIVSTGQASAPGFWYEQALGEWIVLLQGEALLRFEDPPLAEHLKAGDCVNIAPRRRHRVDWTPPGQATIWLAVHYESPALPV</sequence>
<organism evidence="1 2">
    <name type="scientific">Accumulibacter regalis</name>
    <dbReference type="NCBI Taxonomy" id="522306"/>
    <lineage>
        <taxon>Bacteria</taxon>
        <taxon>Pseudomonadati</taxon>
        <taxon>Pseudomonadota</taxon>
        <taxon>Betaproteobacteria</taxon>
        <taxon>Candidatus Accumulibacter</taxon>
    </lineage>
</organism>
<dbReference type="AlphaFoldDB" id="A0A011PSB7"/>
<dbReference type="eggNOG" id="COG1917">
    <property type="taxonomic scope" value="Bacteria"/>
</dbReference>
<accession>A0A011PSB7</accession>
<dbReference type="Gene3D" id="2.60.120.10">
    <property type="entry name" value="Jelly Rolls"/>
    <property type="match status" value="1"/>
</dbReference>
<evidence type="ECO:0000313" key="2">
    <source>
        <dbReference type="Proteomes" id="UP000022141"/>
    </source>
</evidence>
<dbReference type="CDD" id="cd06981">
    <property type="entry name" value="cupin_reut_a1446"/>
    <property type="match status" value="1"/>
</dbReference>
<dbReference type="InterPro" id="IPR014710">
    <property type="entry name" value="RmlC-like_jellyroll"/>
</dbReference>
<reference evidence="1" key="1">
    <citation type="submission" date="2014-02" db="EMBL/GenBank/DDBJ databases">
        <title>Expanding our view of genomic diversity in Candidatus Accumulibacter clades.</title>
        <authorList>
            <person name="Skennerton C.T."/>
            <person name="Barr J.J."/>
            <person name="Slater F.R."/>
            <person name="Bond P.L."/>
            <person name="Tyson G.W."/>
        </authorList>
    </citation>
    <scope>NUCLEOTIDE SEQUENCE [LARGE SCALE GENOMIC DNA]</scope>
</reference>
<evidence type="ECO:0000313" key="1">
    <source>
        <dbReference type="EMBL" id="EXI90296.1"/>
    </source>
</evidence>
<name>A0A011PSB7_ACCRE</name>
<dbReference type="Proteomes" id="UP000022141">
    <property type="component" value="Unassembled WGS sequence"/>
</dbReference>
<proteinExistence type="predicted"/>
<dbReference type="STRING" id="1454004.AW11_00999"/>